<dbReference type="InterPro" id="IPR050177">
    <property type="entry name" value="Lipid_A_modif_metabolic_enz"/>
</dbReference>
<dbReference type="Proteomes" id="UP001056855">
    <property type="component" value="Chromosome"/>
</dbReference>
<proteinExistence type="predicted"/>
<dbReference type="RefSeq" id="WP_254158072.1">
    <property type="nucleotide sequence ID" value="NZ_CP100355.1"/>
</dbReference>
<dbReference type="InterPro" id="IPR001509">
    <property type="entry name" value="Epimerase_deHydtase"/>
</dbReference>
<reference evidence="2" key="1">
    <citation type="submission" date="2022-06" db="EMBL/GenBank/DDBJ databases">
        <title>Diverse halophilic archaea isolated from saline environments.</title>
        <authorList>
            <person name="Cui H.-L."/>
        </authorList>
    </citation>
    <scope>NUCLEOTIDE SEQUENCE</scope>
    <source>
        <strain evidence="2">WLHS1</strain>
    </source>
</reference>
<dbReference type="PANTHER" id="PTHR43245">
    <property type="entry name" value="BIFUNCTIONAL POLYMYXIN RESISTANCE PROTEIN ARNA"/>
    <property type="match status" value="1"/>
</dbReference>
<dbReference type="AlphaFoldDB" id="A0A9E7SW09"/>
<feature type="domain" description="NAD-dependent epimerase/dehydratase" evidence="1">
    <location>
        <begin position="3"/>
        <end position="218"/>
    </location>
</feature>
<name>A0A9E7SW09_9EURY</name>
<accession>A0A9E7SW09</accession>
<evidence type="ECO:0000313" key="2">
    <source>
        <dbReference type="EMBL" id="UTF53546.1"/>
    </source>
</evidence>
<dbReference type="GeneID" id="73291887"/>
<dbReference type="EMBL" id="CP100355">
    <property type="protein sequence ID" value="UTF53546.1"/>
    <property type="molecule type" value="Genomic_DNA"/>
</dbReference>
<dbReference type="Gene3D" id="3.40.50.720">
    <property type="entry name" value="NAD(P)-binding Rossmann-like Domain"/>
    <property type="match status" value="1"/>
</dbReference>
<dbReference type="KEGG" id="sawl:NGM29_17535"/>
<evidence type="ECO:0000313" key="3">
    <source>
        <dbReference type="Proteomes" id="UP001056855"/>
    </source>
</evidence>
<evidence type="ECO:0000259" key="1">
    <source>
        <dbReference type="Pfam" id="PF01370"/>
    </source>
</evidence>
<gene>
    <name evidence="2" type="ORF">NGM29_17535</name>
</gene>
<dbReference type="PANTHER" id="PTHR43245:SF55">
    <property type="entry name" value="NAD(P)-BINDING DOMAIN-CONTAINING PROTEIN"/>
    <property type="match status" value="1"/>
</dbReference>
<organism evidence="2 3">
    <name type="scientific">Natronosalvus rutilus</name>
    <dbReference type="NCBI Taxonomy" id="2953753"/>
    <lineage>
        <taxon>Archaea</taxon>
        <taxon>Methanobacteriati</taxon>
        <taxon>Methanobacteriota</taxon>
        <taxon>Stenosarchaea group</taxon>
        <taxon>Halobacteria</taxon>
        <taxon>Halobacteriales</taxon>
        <taxon>Natrialbaceae</taxon>
        <taxon>Natronosalvus</taxon>
    </lineage>
</organism>
<dbReference type="InterPro" id="IPR036291">
    <property type="entry name" value="NAD(P)-bd_dom_sf"/>
</dbReference>
<dbReference type="CDD" id="cd08946">
    <property type="entry name" value="SDR_e"/>
    <property type="match status" value="1"/>
</dbReference>
<dbReference type="SUPFAM" id="SSF51735">
    <property type="entry name" value="NAD(P)-binding Rossmann-fold domains"/>
    <property type="match status" value="1"/>
</dbReference>
<sequence>MTVIVTGATGGAGSWIVEDLARDDHEVVGVDLERPPRARESVTFLEADLREQGQTWELVQTYEPDAVVHFAAIPRNEITPGTETFLTNVESTYHVFEAAGRIGADVVWASSESIYGSVFAEEPWLPEYFPIDEDHPLRPEDPYATSKLVGEDLAAATALKYGISVTSIRPSWITYPGSQQTARGRETFDPETADPNGNFWSYVDVRDVVSIVRAVLEADPEADREGHGHGSHDVYLAAAENNFLDRPTAEVIETVFGDLPDSCALEGNQSAFSTEKARRELDWRPEHTWEDAELEQVPGPLFLE</sequence>
<protein>
    <submittedName>
        <fullName evidence="2">NAD(P)-dependent oxidoreductase</fullName>
    </submittedName>
</protein>
<keyword evidence="3" id="KW-1185">Reference proteome</keyword>
<dbReference type="Pfam" id="PF01370">
    <property type="entry name" value="Epimerase"/>
    <property type="match status" value="1"/>
</dbReference>